<dbReference type="PANTHER" id="PTHR23080:SF143">
    <property type="entry name" value="SI:DKEY-56D12.4"/>
    <property type="match status" value="1"/>
</dbReference>
<comment type="cofactor">
    <cofactor evidence="1">
        <name>a divalent metal cation</name>
        <dbReference type="ChEBI" id="CHEBI:60240"/>
    </cofactor>
</comment>
<name>A0ABN8R6Z8_9CNID</name>
<reference evidence="6 7" key="1">
    <citation type="submission" date="2022-05" db="EMBL/GenBank/DDBJ databases">
        <authorList>
            <consortium name="Genoscope - CEA"/>
            <person name="William W."/>
        </authorList>
    </citation>
    <scope>NUCLEOTIDE SEQUENCE [LARGE SCALE GENOMIC DNA]</scope>
</reference>
<evidence type="ECO:0000256" key="2">
    <source>
        <dbReference type="ARBA" id="ARBA00022723"/>
    </source>
</evidence>
<evidence type="ECO:0000313" key="7">
    <source>
        <dbReference type="Proteomes" id="UP001159427"/>
    </source>
</evidence>
<dbReference type="Pfam" id="PF13359">
    <property type="entry name" value="DDE_Tnp_4"/>
    <property type="match status" value="1"/>
</dbReference>
<feature type="compositionally biased region" description="Acidic residues" evidence="3">
    <location>
        <begin position="83"/>
        <end position="96"/>
    </location>
</feature>
<dbReference type="InterPro" id="IPR027806">
    <property type="entry name" value="HARBI1_dom"/>
</dbReference>
<proteinExistence type="predicted"/>
<keyword evidence="7" id="KW-1185">Reference proteome</keyword>
<dbReference type="InterPro" id="IPR027805">
    <property type="entry name" value="Transposase_HTH_dom"/>
</dbReference>
<accession>A0ABN8R6Z8</accession>
<sequence length="381" mass="43696">NRQIRLTRPRLSRDLNWVKQQTHVLHTKICGEHFVIGDYVNPYSVKKRLKDDAVPSIFAWNKDKNQSKKRRSVTEKLEAIRTEEDEATDTASEGEGDPVTSSSGKDLGLVSRKTQTYEDDMCASSDDHWRIPCSHKFSVGHLLSKCTTPKREEKLFTHFTGFNSHGEFMNTLQFLLPNLDRKLLIYWDSEARQTTVIDTETMFDGDCDDPDDFNDEEQNDICLTRPTAHKLPVEDEYLLVLMKLRMGLSVVDLGERFNIAESTVNNIFLTWINYLYVTLGSIKIWPHRDIILQNAPAEFLEKYPNNIVIIDATELKIEVPSALQKHSESYSTYKSHTTLKCLLGVDPKGGIMFISQLYEGSISDKQIVQRSGFLDILDKKV</sequence>
<evidence type="ECO:0000259" key="5">
    <source>
        <dbReference type="Pfam" id="PF13613"/>
    </source>
</evidence>
<dbReference type="PANTHER" id="PTHR23080">
    <property type="entry name" value="THAP DOMAIN PROTEIN"/>
    <property type="match status" value="1"/>
</dbReference>
<evidence type="ECO:0000259" key="4">
    <source>
        <dbReference type="Pfam" id="PF13359"/>
    </source>
</evidence>
<evidence type="ECO:0008006" key="8">
    <source>
        <dbReference type="Google" id="ProtNLM"/>
    </source>
</evidence>
<feature type="domain" description="Transposase Helix-turn-helix" evidence="5">
    <location>
        <begin position="229"/>
        <end position="279"/>
    </location>
</feature>
<protein>
    <recommendedName>
        <fullName evidence="8">Transposase</fullName>
    </recommendedName>
</protein>
<feature type="compositionally biased region" description="Basic and acidic residues" evidence="3">
    <location>
        <begin position="69"/>
        <end position="82"/>
    </location>
</feature>
<dbReference type="Pfam" id="PF13613">
    <property type="entry name" value="HTH_Tnp_4"/>
    <property type="match status" value="1"/>
</dbReference>
<feature type="domain" description="DDE Tnp4" evidence="4">
    <location>
        <begin position="310"/>
        <end position="378"/>
    </location>
</feature>
<evidence type="ECO:0000313" key="6">
    <source>
        <dbReference type="EMBL" id="CAH3173090.1"/>
    </source>
</evidence>
<feature type="region of interest" description="Disordered" evidence="3">
    <location>
        <begin position="69"/>
        <end position="108"/>
    </location>
</feature>
<evidence type="ECO:0000256" key="1">
    <source>
        <dbReference type="ARBA" id="ARBA00001968"/>
    </source>
</evidence>
<dbReference type="Proteomes" id="UP001159427">
    <property type="component" value="Unassembled WGS sequence"/>
</dbReference>
<evidence type="ECO:0000256" key="3">
    <source>
        <dbReference type="SAM" id="MobiDB-lite"/>
    </source>
</evidence>
<gene>
    <name evidence="6" type="ORF">PEVE_00008854</name>
</gene>
<comment type="caution">
    <text evidence="6">The sequence shown here is derived from an EMBL/GenBank/DDBJ whole genome shotgun (WGS) entry which is preliminary data.</text>
</comment>
<dbReference type="EMBL" id="CALNXI010001602">
    <property type="protein sequence ID" value="CAH3173090.1"/>
    <property type="molecule type" value="Genomic_DNA"/>
</dbReference>
<feature type="non-terminal residue" evidence="6">
    <location>
        <position position="1"/>
    </location>
</feature>
<feature type="non-terminal residue" evidence="6">
    <location>
        <position position="381"/>
    </location>
</feature>
<organism evidence="6 7">
    <name type="scientific">Porites evermanni</name>
    <dbReference type="NCBI Taxonomy" id="104178"/>
    <lineage>
        <taxon>Eukaryota</taxon>
        <taxon>Metazoa</taxon>
        <taxon>Cnidaria</taxon>
        <taxon>Anthozoa</taxon>
        <taxon>Hexacorallia</taxon>
        <taxon>Scleractinia</taxon>
        <taxon>Fungiina</taxon>
        <taxon>Poritidae</taxon>
        <taxon>Porites</taxon>
    </lineage>
</organism>
<keyword evidence="2" id="KW-0479">Metal-binding</keyword>